<dbReference type="Gene3D" id="3.40.50.1450">
    <property type="entry name" value="HybD-like"/>
    <property type="match status" value="1"/>
</dbReference>
<gene>
    <name evidence="2" type="ORF">SAMN05660860_00729</name>
</gene>
<dbReference type="GO" id="GO:0004175">
    <property type="term" value="F:endopeptidase activity"/>
    <property type="evidence" value="ECO:0007669"/>
    <property type="project" value="TreeGrafter"/>
</dbReference>
<protein>
    <submittedName>
        <fullName evidence="2">Hydrogenase maturation protease</fullName>
    </submittedName>
</protein>
<dbReference type="PANTHER" id="PTHR30302">
    <property type="entry name" value="HYDROGENASE 1 MATURATION PROTEASE"/>
    <property type="match status" value="1"/>
</dbReference>
<dbReference type="NCBIfam" id="TIGR00072">
    <property type="entry name" value="hydrog_prot"/>
    <property type="match status" value="1"/>
</dbReference>
<keyword evidence="2" id="KW-0378">Hydrolase</keyword>
<reference evidence="2 3" key="1">
    <citation type="submission" date="2016-10" db="EMBL/GenBank/DDBJ databases">
        <authorList>
            <person name="de Groot N.N."/>
        </authorList>
    </citation>
    <scope>NUCLEOTIDE SEQUENCE [LARGE SCALE GENOMIC DNA]</scope>
    <source>
        <strain evidence="2 3">DSM 17813</strain>
    </source>
</reference>
<accession>A0A1G9KDX0</accession>
<feature type="region of interest" description="Disordered" evidence="1">
    <location>
        <begin position="147"/>
        <end position="184"/>
    </location>
</feature>
<evidence type="ECO:0000313" key="3">
    <source>
        <dbReference type="Proteomes" id="UP000182146"/>
    </source>
</evidence>
<dbReference type="STRING" id="392333.SAMN05660860_00729"/>
<proteinExistence type="predicted"/>
<dbReference type="OrthoDB" id="512922at2"/>
<dbReference type="Proteomes" id="UP000182146">
    <property type="component" value="Unassembled WGS sequence"/>
</dbReference>
<dbReference type="EMBL" id="FNGU01000001">
    <property type="protein sequence ID" value="SDL47615.1"/>
    <property type="molecule type" value="Genomic_DNA"/>
</dbReference>
<dbReference type="InterPro" id="IPR023430">
    <property type="entry name" value="Pept_HybD-like_dom_sf"/>
</dbReference>
<dbReference type="AlphaFoldDB" id="A0A1G9KDX0"/>
<evidence type="ECO:0000313" key="2">
    <source>
        <dbReference type="EMBL" id="SDL47615.1"/>
    </source>
</evidence>
<sequence length="184" mass="19993">MWLVIGYGNLLRADDGAGRRLAELLAQRLPAAAVRVLSVHQLTPELCLEIACASVDRVLFIDAAAGQQRPFLLHRLRSEGGEGRCGHQLSPEVLLMLCARLYGRTPRAWLLTLPSHATPFAEGLSPKTQRALSQALEHALALLHPAGDASSTATRNNRSHRKLLSRPCQHAQTSEEIPACDTDG</sequence>
<dbReference type="SUPFAM" id="SSF53163">
    <property type="entry name" value="HybD-like"/>
    <property type="match status" value="1"/>
</dbReference>
<organism evidence="2 3">
    <name type="scientific">Geoalkalibacter ferrihydriticus</name>
    <dbReference type="NCBI Taxonomy" id="392333"/>
    <lineage>
        <taxon>Bacteria</taxon>
        <taxon>Pseudomonadati</taxon>
        <taxon>Thermodesulfobacteriota</taxon>
        <taxon>Desulfuromonadia</taxon>
        <taxon>Desulfuromonadales</taxon>
        <taxon>Geoalkalibacteraceae</taxon>
        <taxon>Geoalkalibacter</taxon>
    </lineage>
</organism>
<evidence type="ECO:0000256" key="1">
    <source>
        <dbReference type="SAM" id="MobiDB-lite"/>
    </source>
</evidence>
<dbReference type="CDD" id="cd06066">
    <property type="entry name" value="H2MP_NAD-link-bidir"/>
    <property type="match status" value="1"/>
</dbReference>
<name>A0A1G9KDX0_9BACT</name>
<dbReference type="InterPro" id="IPR000671">
    <property type="entry name" value="Peptidase_A31"/>
</dbReference>
<dbReference type="GO" id="GO:0008047">
    <property type="term" value="F:enzyme activator activity"/>
    <property type="evidence" value="ECO:0007669"/>
    <property type="project" value="InterPro"/>
</dbReference>
<keyword evidence="2" id="KW-0645">Protease</keyword>
<dbReference type="PANTHER" id="PTHR30302:SF5">
    <property type="entry name" value="SLR1876 PROTEIN"/>
    <property type="match status" value="1"/>
</dbReference>
<dbReference type="GO" id="GO:0016485">
    <property type="term" value="P:protein processing"/>
    <property type="evidence" value="ECO:0007669"/>
    <property type="project" value="TreeGrafter"/>
</dbReference>